<reference evidence="3 4" key="1">
    <citation type="submission" date="2020-01" db="EMBL/GenBank/DDBJ databases">
        <authorList>
            <consortium name="DOE Joint Genome Institute"/>
            <person name="Haridas S."/>
            <person name="Albert R."/>
            <person name="Binder M."/>
            <person name="Bloem J."/>
            <person name="Labutti K."/>
            <person name="Salamov A."/>
            <person name="Andreopoulos B."/>
            <person name="Baker S.E."/>
            <person name="Barry K."/>
            <person name="Bills G."/>
            <person name="Bluhm B.H."/>
            <person name="Cannon C."/>
            <person name="Castanera R."/>
            <person name="Culley D.E."/>
            <person name="Daum C."/>
            <person name="Ezra D."/>
            <person name="Gonzalez J.B."/>
            <person name="Henrissat B."/>
            <person name="Kuo A."/>
            <person name="Liang C."/>
            <person name="Lipzen A."/>
            <person name="Lutzoni F."/>
            <person name="Magnuson J."/>
            <person name="Mondo S."/>
            <person name="Nolan M."/>
            <person name="Ohm R."/>
            <person name="Pangilinan J."/>
            <person name="Park H.-J.H."/>
            <person name="Ramirez L."/>
            <person name="Alfaro M."/>
            <person name="Sun H."/>
            <person name="Tritt A."/>
            <person name="Yoshinaga Y."/>
            <person name="Zwiers L.-H.L."/>
            <person name="Turgeon B.G."/>
            <person name="Goodwin S.B."/>
            <person name="Spatafora J.W."/>
            <person name="Crous P.W."/>
            <person name="Grigoriev I.V."/>
        </authorList>
    </citation>
    <scope>NUCLEOTIDE SEQUENCE [LARGE SCALE GENOMIC DNA]</scope>
    <source>
        <strain evidence="3 4">CBS 611.86</strain>
    </source>
</reference>
<evidence type="ECO:0000256" key="2">
    <source>
        <dbReference type="SAM" id="Phobius"/>
    </source>
</evidence>
<gene>
    <name evidence="3" type="ORF">BDV95DRAFT_120334</name>
</gene>
<sequence>MIGQECLGAITTSVDANGNATFFDESNYNSLSECNLGSSMMTTLATTDPAMSGAANCGPTNTDNDKGQSSLLFTFVNASSDANADDFAPYDLMAKKAYFMSVVEWRANDTGKGGKQAYFVCLKNTDFSEGARNPEPAQNQPPSQPSGSVSPTPTPPKGSAITFTASGMVWAAAMGAFLVFV</sequence>
<accession>A0A7C8I1Y7</accession>
<keyword evidence="2" id="KW-0472">Membrane</keyword>
<evidence type="ECO:0000256" key="1">
    <source>
        <dbReference type="SAM" id="MobiDB-lite"/>
    </source>
</evidence>
<keyword evidence="2" id="KW-0812">Transmembrane</keyword>
<name>A0A7C8I1Y7_9PLEO</name>
<evidence type="ECO:0000313" key="3">
    <source>
        <dbReference type="EMBL" id="KAF2868708.1"/>
    </source>
</evidence>
<feature type="region of interest" description="Disordered" evidence="1">
    <location>
        <begin position="129"/>
        <end position="158"/>
    </location>
</feature>
<keyword evidence="2" id="KW-1133">Transmembrane helix</keyword>
<evidence type="ECO:0000313" key="4">
    <source>
        <dbReference type="Proteomes" id="UP000481861"/>
    </source>
</evidence>
<dbReference type="EMBL" id="JAADJZ010000018">
    <property type="protein sequence ID" value="KAF2868708.1"/>
    <property type="molecule type" value="Genomic_DNA"/>
</dbReference>
<feature type="compositionally biased region" description="Low complexity" evidence="1">
    <location>
        <begin position="134"/>
        <end position="151"/>
    </location>
</feature>
<keyword evidence="4" id="KW-1185">Reference proteome</keyword>
<organism evidence="3 4">
    <name type="scientific">Massariosphaeria phaeospora</name>
    <dbReference type="NCBI Taxonomy" id="100035"/>
    <lineage>
        <taxon>Eukaryota</taxon>
        <taxon>Fungi</taxon>
        <taxon>Dikarya</taxon>
        <taxon>Ascomycota</taxon>
        <taxon>Pezizomycotina</taxon>
        <taxon>Dothideomycetes</taxon>
        <taxon>Pleosporomycetidae</taxon>
        <taxon>Pleosporales</taxon>
        <taxon>Pleosporales incertae sedis</taxon>
        <taxon>Massariosphaeria</taxon>
    </lineage>
</organism>
<comment type="caution">
    <text evidence="3">The sequence shown here is derived from an EMBL/GenBank/DDBJ whole genome shotgun (WGS) entry which is preliminary data.</text>
</comment>
<proteinExistence type="predicted"/>
<dbReference type="Proteomes" id="UP000481861">
    <property type="component" value="Unassembled WGS sequence"/>
</dbReference>
<protein>
    <submittedName>
        <fullName evidence="3">Uncharacterized protein</fullName>
    </submittedName>
</protein>
<feature type="transmembrane region" description="Helical" evidence="2">
    <location>
        <begin position="160"/>
        <end position="180"/>
    </location>
</feature>
<dbReference type="AlphaFoldDB" id="A0A7C8I1Y7"/>